<comment type="catalytic activity">
    <reaction evidence="6">
        <text>adenylyl-molybdopterin + molybdate = Mo-molybdopterin + AMP + H(+)</text>
        <dbReference type="Rhea" id="RHEA:35047"/>
        <dbReference type="ChEBI" id="CHEBI:15378"/>
        <dbReference type="ChEBI" id="CHEBI:36264"/>
        <dbReference type="ChEBI" id="CHEBI:62727"/>
        <dbReference type="ChEBI" id="CHEBI:71302"/>
        <dbReference type="ChEBI" id="CHEBI:456215"/>
        <dbReference type="EC" id="2.10.1.1"/>
    </reaction>
</comment>
<comment type="similarity">
    <text evidence="3 7">Belongs to the MoeA family.</text>
</comment>
<sequence length="413" mass="42296">MRSADQAGPAGSAGSESLLKPVEAHLSDILATVRPLAPIELDLEQSLGATLAEEVSAPVPLPPFDNSAMDGYAVRADDISEVPVTLPVIDDVAAGSDELRAVGPGHAVRIMTGAPLPAGADTVVPVEWTDGGTVSVRINRSAEPGNAIRRAGEDVQAGEVVLKPGTLIGAAQLGIMAGVGRRRVLARPRPRVVVIATGAELVEPGGQLGPGQIWDSNSFTLTAAVREAGGEAFRAGAVGDDPAVLLDRLDTDLVRADAIITSGGVSMGAYEPVKEALSPLGTVRFEKVAMQPGMPQGFGVLGDDQVPIFALPGNPVSSFVSFVLFVRPALDKMRGLPAGMPESVTACVTGSLRSPAGRRSYLRGVLAADGTVSPVHGQGSHQLAALASANALIMVPEDVTEVPAGAEVEVIRL</sequence>
<dbReference type="CDD" id="cd00887">
    <property type="entry name" value="MoeA"/>
    <property type="match status" value="1"/>
</dbReference>
<comment type="pathway">
    <text evidence="2 7">Cofactor biosynthesis; molybdopterin biosynthesis.</text>
</comment>
<dbReference type="EC" id="2.10.1.1" evidence="7"/>
<dbReference type="Pfam" id="PF03454">
    <property type="entry name" value="MoeA_C"/>
    <property type="match status" value="1"/>
</dbReference>
<dbReference type="Gene3D" id="2.170.190.11">
    <property type="entry name" value="Molybdopterin biosynthesis moea protein, domain 3"/>
    <property type="match status" value="1"/>
</dbReference>
<keyword evidence="7" id="KW-0479">Metal-binding</keyword>
<evidence type="ECO:0000256" key="3">
    <source>
        <dbReference type="ARBA" id="ARBA00010763"/>
    </source>
</evidence>
<dbReference type="SMART" id="SM00852">
    <property type="entry name" value="MoCF_biosynth"/>
    <property type="match status" value="1"/>
</dbReference>
<dbReference type="Gene3D" id="3.40.980.10">
    <property type="entry name" value="MoaB/Mog-like domain"/>
    <property type="match status" value="1"/>
</dbReference>
<dbReference type="PANTHER" id="PTHR10192">
    <property type="entry name" value="MOLYBDOPTERIN BIOSYNTHESIS PROTEIN"/>
    <property type="match status" value="1"/>
</dbReference>
<dbReference type="InterPro" id="IPR036425">
    <property type="entry name" value="MoaB/Mog-like_dom_sf"/>
</dbReference>
<reference evidence="9 10" key="1">
    <citation type="journal article" date="2021" name="ACS Chem. Biol.">
        <title>Genomic-Led Discovery of a Novel Glycopeptide Antibiotic by Nonomuraea coxensis DSM 45129.</title>
        <authorList>
            <person name="Yushchuk O."/>
            <person name="Vior N.M."/>
            <person name="Andreo-Vidal A."/>
            <person name="Berini F."/>
            <person name="Ruckert C."/>
            <person name="Busche T."/>
            <person name="Binda E."/>
            <person name="Kalinowski J."/>
            <person name="Truman A.W."/>
            <person name="Marinelli F."/>
        </authorList>
    </citation>
    <scope>NUCLEOTIDE SEQUENCE [LARGE SCALE GENOMIC DNA]</scope>
    <source>
        <strain evidence="9 10">DSM 45129</strain>
    </source>
</reference>
<evidence type="ECO:0000256" key="6">
    <source>
        <dbReference type="ARBA" id="ARBA00047317"/>
    </source>
</evidence>
<dbReference type="InterPro" id="IPR001453">
    <property type="entry name" value="MoaB/Mog_dom"/>
</dbReference>
<dbReference type="InterPro" id="IPR005110">
    <property type="entry name" value="MoeA_linker/N"/>
</dbReference>
<feature type="domain" description="MoaB/Mog" evidence="8">
    <location>
        <begin position="193"/>
        <end position="332"/>
    </location>
</feature>
<dbReference type="Pfam" id="PF00994">
    <property type="entry name" value="MoCF_biosynth"/>
    <property type="match status" value="1"/>
</dbReference>
<keyword evidence="4 7" id="KW-0500">Molybdenum</keyword>
<keyword evidence="7 9" id="KW-0808">Transferase</keyword>
<dbReference type="RefSeq" id="WP_020545281.1">
    <property type="nucleotide sequence ID" value="NZ_CP068985.1"/>
</dbReference>
<dbReference type="NCBIfam" id="TIGR00177">
    <property type="entry name" value="molyb_syn"/>
    <property type="match status" value="1"/>
</dbReference>
<dbReference type="GO" id="GO:0061599">
    <property type="term" value="F:molybdopterin molybdotransferase activity"/>
    <property type="evidence" value="ECO:0007669"/>
    <property type="project" value="UniProtKB-EC"/>
</dbReference>
<dbReference type="Proteomes" id="UP000824681">
    <property type="component" value="Chromosome"/>
</dbReference>
<dbReference type="SUPFAM" id="SSF63882">
    <property type="entry name" value="MoeA N-terminal region -like"/>
    <property type="match status" value="1"/>
</dbReference>
<evidence type="ECO:0000256" key="5">
    <source>
        <dbReference type="ARBA" id="ARBA00023150"/>
    </source>
</evidence>
<dbReference type="PANTHER" id="PTHR10192:SF5">
    <property type="entry name" value="GEPHYRIN"/>
    <property type="match status" value="1"/>
</dbReference>
<keyword evidence="10" id="KW-1185">Reference proteome</keyword>
<organism evidence="9 10">
    <name type="scientific">Nonomuraea coxensis DSM 45129</name>
    <dbReference type="NCBI Taxonomy" id="1122611"/>
    <lineage>
        <taxon>Bacteria</taxon>
        <taxon>Bacillati</taxon>
        <taxon>Actinomycetota</taxon>
        <taxon>Actinomycetes</taxon>
        <taxon>Streptosporangiales</taxon>
        <taxon>Streptosporangiaceae</taxon>
        <taxon>Nonomuraea</taxon>
    </lineage>
</organism>
<proteinExistence type="inferred from homology"/>
<keyword evidence="5 7" id="KW-0501">Molybdenum cofactor biosynthesis</keyword>
<evidence type="ECO:0000256" key="2">
    <source>
        <dbReference type="ARBA" id="ARBA00005046"/>
    </source>
</evidence>
<comment type="cofactor">
    <cofactor evidence="7">
        <name>Mg(2+)</name>
        <dbReference type="ChEBI" id="CHEBI:18420"/>
    </cofactor>
</comment>
<accession>A0ABX8UEV2</accession>
<name>A0ABX8UEV2_9ACTN</name>
<evidence type="ECO:0000313" key="10">
    <source>
        <dbReference type="Proteomes" id="UP000824681"/>
    </source>
</evidence>
<gene>
    <name evidence="9" type="primary">moeA2</name>
    <name evidence="9" type="ORF">Nocox_37905</name>
</gene>
<evidence type="ECO:0000259" key="8">
    <source>
        <dbReference type="SMART" id="SM00852"/>
    </source>
</evidence>
<dbReference type="InterPro" id="IPR005111">
    <property type="entry name" value="MoeA_C_domain_IV"/>
</dbReference>
<protein>
    <recommendedName>
        <fullName evidence="7">Molybdopterin molybdenumtransferase</fullName>
        <ecNumber evidence="7">2.10.1.1</ecNumber>
    </recommendedName>
</protein>
<evidence type="ECO:0000256" key="1">
    <source>
        <dbReference type="ARBA" id="ARBA00002901"/>
    </source>
</evidence>
<keyword evidence="7" id="KW-0460">Magnesium</keyword>
<dbReference type="EMBL" id="CP068985">
    <property type="protein sequence ID" value="QYC45132.1"/>
    <property type="molecule type" value="Genomic_DNA"/>
</dbReference>
<evidence type="ECO:0000256" key="4">
    <source>
        <dbReference type="ARBA" id="ARBA00022505"/>
    </source>
</evidence>
<dbReference type="Pfam" id="PF03453">
    <property type="entry name" value="MoeA_N"/>
    <property type="match status" value="1"/>
</dbReference>
<dbReference type="SUPFAM" id="SSF63867">
    <property type="entry name" value="MoeA C-terminal domain-like"/>
    <property type="match status" value="1"/>
</dbReference>
<comment type="function">
    <text evidence="1 7">Catalyzes the insertion of molybdate into adenylated molybdopterin with the concomitant release of AMP.</text>
</comment>
<dbReference type="Gene3D" id="3.90.105.10">
    <property type="entry name" value="Molybdopterin biosynthesis moea protein, domain 2"/>
    <property type="match status" value="1"/>
</dbReference>
<dbReference type="NCBIfam" id="NF045515">
    <property type="entry name" value="Glp_gephyrin"/>
    <property type="match status" value="1"/>
</dbReference>
<dbReference type="InterPro" id="IPR036688">
    <property type="entry name" value="MoeA_C_domain_IV_sf"/>
</dbReference>
<dbReference type="SUPFAM" id="SSF53218">
    <property type="entry name" value="Molybdenum cofactor biosynthesis proteins"/>
    <property type="match status" value="1"/>
</dbReference>
<dbReference type="InterPro" id="IPR038987">
    <property type="entry name" value="MoeA-like"/>
</dbReference>
<dbReference type="InterPro" id="IPR036135">
    <property type="entry name" value="MoeA_linker/N_sf"/>
</dbReference>
<dbReference type="Gene3D" id="2.40.340.10">
    <property type="entry name" value="MoeA, C-terminal, domain IV"/>
    <property type="match status" value="1"/>
</dbReference>
<evidence type="ECO:0000256" key="7">
    <source>
        <dbReference type="RuleBase" id="RU365090"/>
    </source>
</evidence>
<evidence type="ECO:0000313" key="9">
    <source>
        <dbReference type="EMBL" id="QYC45132.1"/>
    </source>
</evidence>